<dbReference type="InterPro" id="IPR007936">
    <property type="entry name" value="VapE-like_dom"/>
</dbReference>
<dbReference type="SUPFAM" id="SSF52540">
    <property type="entry name" value="P-loop containing nucleoside triphosphate hydrolases"/>
    <property type="match status" value="1"/>
</dbReference>
<dbReference type="GeneID" id="93288346"/>
<feature type="domain" description="Virulence-associated protein E-like" evidence="1">
    <location>
        <begin position="399"/>
        <end position="615"/>
    </location>
</feature>
<sequence>MIYKQIGTTTNKLTKVHHKLSPFETIAITPIEIIEDTENKENYKRYKAIQFVSGEFSEEEKKPIIRNNENLYYRDLIIIDIDEIELNSNQAINLIKCELQEFKYLLYATLNHTEDKPRFRLVLEPTKKMNENEYKATIIHVMALLNMNFDEHSFTWSQPQGAPITTKCNSNNYVFIKKLQGNKFPVQQPKQEYFQYFNSCENYSISHDEAIQRVKEYTEKESKNLEKRSNFIPCIMVLCKAVTTGEIEYVTGLECSRLLANIPNSSPKWEQENQKMFNEELKRSKGNVNYFKTKYSFDNKFPGKNENKNNKTANKKGDFTLFDLMNTIENLREIKFNEVKDLIEIKRDGKFETLNNKDINLLRLDLSKLKKVTFATEDIKTAIYGVSEKNRYHPIKQLIEAVQWDGIERAEKIFIDCLGVEDNSVNREVSRKYLLACITRLYEKGRKFDEMLILFGGQGIGKSTTLERLALDKFYTKVTGKLNNDTILQTSQSWLVELDELSTLLRTPTQEFKSWLSSRKDTTRIPYEAQPIDFHRGFVVLGTTNDNKILKDHTGNRRFWVLECNKDRIKKSIFNVEEKEILQIWAEVRTWYNKNENLLLSEETSKLMEEKTENYVIPIPYTDEIKNITNMKFPHNWKELVHGKYKFRLHRYVSDMLNAGTSTEDISQDVLLDDITTQELFFLLTGNYKTTLNGVQATKDFSNVFSKLENWRYSKNISRGEKSNLRGYKRTS</sequence>
<gene>
    <name evidence="2" type="ORF">GEMHA0001_1257</name>
</gene>
<dbReference type="PANTHER" id="PTHR34985">
    <property type="entry name" value="SLR0554 PROTEIN"/>
    <property type="match status" value="1"/>
</dbReference>
<dbReference type="RefSeq" id="WP_004263647.1">
    <property type="nucleotide sequence ID" value="NZ_ACDZ02000005.1"/>
</dbReference>
<comment type="caution">
    <text evidence="2">The sequence shown here is derived from an EMBL/GenBank/DDBJ whole genome shotgun (WGS) entry which is preliminary data.</text>
</comment>
<evidence type="ECO:0000259" key="1">
    <source>
        <dbReference type="Pfam" id="PF05272"/>
    </source>
</evidence>
<dbReference type="eggNOG" id="COG5545">
    <property type="taxonomic scope" value="Bacteria"/>
</dbReference>
<dbReference type="InterPro" id="IPR027417">
    <property type="entry name" value="P-loop_NTPase"/>
</dbReference>
<accession>C5NUN1</accession>
<evidence type="ECO:0000313" key="3">
    <source>
        <dbReference type="Proteomes" id="UP000006004"/>
    </source>
</evidence>
<reference evidence="2" key="2">
    <citation type="submission" date="2009-06" db="EMBL/GenBank/DDBJ databases">
        <authorList>
            <person name="Sebastian Y."/>
            <person name="Madupu R."/>
            <person name="Durkin A.S."/>
            <person name="Torralba M."/>
            <person name="Methe B."/>
            <person name="Sutton G.G."/>
            <person name="Strausberg R.L."/>
            <person name="Nelson K.E."/>
        </authorList>
    </citation>
    <scope>NUCLEOTIDE SEQUENCE [LARGE SCALE GENOMIC DNA]</scope>
    <source>
        <strain evidence="2">ATCC 10379</strain>
    </source>
</reference>
<dbReference type="Pfam" id="PF05272">
    <property type="entry name" value="VapE-like_dom"/>
    <property type="match status" value="1"/>
</dbReference>
<dbReference type="OrthoDB" id="9763644at2"/>
<organism evidence="2 3">
    <name type="scientific">Gemella haemolysans ATCC 10379</name>
    <dbReference type="NCBI Taxonomy" id="546270"/>
    <lineage>
        <taxon>Bacteria</taxon>
        <taxon>Bacillati</taxon>
        <taxon>Bacillota</taxon>
        <taxon>Bacilli</taxon>
        <taxon>Bacillales</taxon>
        <taxon>Gemellaceae</taxon>
        <taxon>Gemella</taxon>
    </lineage>
</organism>
<dbReference type="PANTHER" id="PTHR34985:SF1">
    <property type="entry name" value="SLR0554 PROTEIN"/>
    <property type="match status" value="1"/>
</dbReference>
<dbReference type="AlphaFoldDB" id="C5NUN1"/>
<keyword evidence="3" id="KW-1185">Reference proteome</keyword>
<protein>
    <submittedName>
        <fullName evidence="2">Virulence-associated protein E</fullName>
    </submittedName>
</protein>
<dbReference type="Proteomes" id="UP000006004">
    <property type="component" value="Unassembled WGS sequence"/>
</dbReference>
<name>C5NUN1_9BACL</name>
<dbReference type="EMBL" id="ACDZ02000005">
    <property type="protein sequence ID" value="EER69135.1"/>
    <property type="molecule type" value="Genomic_DNA"/>
</dbReference>
<proteinExistence type="predicted"/>
<evidence type="ECO:0000313" key="2">
    <source>
        <dbReference type="EMBL" id="EER69135.1"/>
    </source>
</evidence>
<reference evidence="2" key="1">
    <citation type="submission" date="2009-01" db="EMBL/GenBank/DDBJ databases">
        <authorList>
            <person name="Fulton L."/>
            <person name="Clifton S."/>
            <person name="Chinwalla A.T."/>
            <person name="Mitreva M."/>
            <person name="Sodergren E."/>
            <person name="Weinstock G."/>
            <person name="Clifton S."/>
            <person name="Dooling D.J."/>
            <person name="Fulton B."/>
            <person name="Minx P."/>
            <person name="Pepin K.H."/>
            <person name="Johnson M."/>
            <person name="Bhonagiri V."/>
            <person name="Nash W.E."/>
            <person name="Mardis E.R."/>
            <person name="Wilson R.K."/>
        </authorList>
    </citation>
    <scope>NUCLEOTIDE SEQUENCE [LARGE SCALE GENOMIC DNA]</scope>
    <source>
        <strain evidence="2">ATCC 10379</strain>
    </source>
</reference>